<protein>
    <submittedName>
        <fullName evidence="2">Uncharacterized protein</fullName>
    </submittedName>
</protein>
<sequence length="246" mass="27504">MAFSMRFSTDHQTFSYTLIECLYKPNPRNANTVCYSVNGQVIDIDTCSTFSTKTRECQRGDKALPSGDYTRGIDMDALKKLFTTKEAIKIACKSTNKEKYRAAAVCIADSYRHCADNDFKTLILTGEKYGEAIDFACDNETADHILNCLSDSYNDCTANKIARGSYTTSIDRSKPFSDYKEYYCGVAQIEEECARDDIDVQECLDTGTYDKFVQLRNILRPTACGASAIIFTASLLFASLIASLFH</sequence>
<dbReference type="RefSeq" id="XP_009058306.1">
    <property type="nucleotide sequence ID" value="XM_009060058.1"/>
</dbReference>
<dbReference type="AlphaFoldDB" id="V4ACJ7"/>
<dbReference type="KEGG" id="lgi:LOTGIDRAFT_163554"/>
<keyword evidence="3" id="KW-1185">Reference proteome</keyword>
<dbReference type="GeneID" id="20239453"/>
<proteinExistence type="predicted"/>
<feature type="transmembrane region" description="Helical" evidence="1">
    <location>
        <begin position="225"/>
        <end position="245"/>
    </location>
</feature>
<reference evidence="2 3" key="1">
    <citation type="journal article" date="2013" name="Nature">
        <title>Insights into bilaterian evolution from three spiralian genomes.</title>
        <authorList>
            <person name="Simakov O."/>
            <person name="Marletaz F."/>
            <person name="Cho S.J."/>
            <person name="Edsinger-Gonzales E."/>
            <person name="Havlak P."/>
            <person name="Hellsten U."/>
            <person name="Kuo D.H."/>
            <person name="Larsson T."/>
            <person name="Lv J."/>
            <person name="Arendt D."/>
            <person name="Savage R."/>
            <person name="Osoegawa K."/>
            <person name="de Jong P."/>
            <person name="Grimwood J."/>
            <person name="Chapman J.A."/>
            <person name="Shapiro H."/>
            <person name="Aerts A."/>
            <person name="Otillar R.P."/>
            <person name="Terry A.Y."/>
            <person name="Boore J.L."/>
            <person name="Grigoriev I.V."/>
            <person name="Lindberg D.R."/>
            <person name="Seaver E.C."/>
            <person name="Weisblat D.A."/>
            <person name="Putnam N.H."/>
            <person name="Rokhsar D.S."/>
        </authorList>
    </citation>
    <scope>NUCLEOTIDE SEQUENCE [LARGE SCALE GENOMIC DNA]</scope>
</reference>
<gene>
    <name evidence="2" type="ORF">LOTGIDRAFT_163554</name>
</gene>
<dbReference type="EMBL" id="KB202284">
    <property type="protein sequence ID" value="ESO91036.1"/>
    <property type="molecule type" value="Genomic_DNA"/>
</dbReference>
<keyword evidence="1" id="KW-1133">Transmembrane helix</keyword>
<organism evidence="2 3">
    <name type="scientific">Lottia gigantea</name>
    <name type="common">Giant owl limpet</name>
    <dbReference type="NCBI Taxonomy" id="225164"/>
    <lineage>
        <taxon>Eukaryota</taxon>
        <taxon>Metazoa</taxon>
        <taxon>Spiralia</taxon>
        <taxon>Lophotrochozoa</taxon>
        <taxon>Mollusca</taxon>
        <taxon>Gastropoda</taxon>
        <taxon>Patellogastropoda</taxon>
        <taxon>Lottioidea</taxon>
        <taxon>Lottiidae</taxon>
        <taxon>Lottia</taxon>
    </lineage>
</organism>
<dbReference type="CTD" id="20239453"/>
<keyword evidence="1" id="KW-0812">Transmembrane</keyword>
<name>V4ACJ7_LOTGI</name>
<dbReference type="Proteomes" id="UP000030746">
    <property type="component" value="Unassembled WGS sequence"/>
</dbReference>
<evidence type="ECO:0000256" key="1">
    <source>
        <dbReference type="SAM" id="Phobius"/>
    </source>
</evidence>
<dbReference type="HOGENOM" id="CLU_1226014_0_0_1"/>
<accession>V4ACJ7</accession>
<evidence type="ECO:0000313" key="2">
    <source>
        <dbReference type="EMBL" id="ESO91036.1"/>
    </source>
</evidence>
<keyword evidence="1" id="KW-0472">Membrane</keyword>
<evidence type="ECO:0000313" key="3">
    <source>
        <dbReference type="Proteomes" id="UP000030746"/>
    </source>
</evidence>